<evidence type="ECO:0000313" key="1">
    <source>
        <dbReference type="EMBL" id="CAH2208925.1"/>
    </source>
</evidence>
<protein>
    <submittedName>
        <fullName evidence="1">Jg284 protein</fullName>
    </submittedName>
</protein>
<organism evidence="1 2">
    <name type="scientific">Pararge aegeria aegeria</name>
    <dbReference type="NCBI Taxonomy" id="348720"/>
    <lineage>
        <taxon>Eukaryota</taxon>
        <taxon>Metazoa</taxon>
        <taxon>Ecdysozoa</taxon>
        <taxon>Arthropoda</taxon>
        <taxon>Hexapoda</taxon>
        <taxon>Insecta</taxon>
        <taxon>Pterygota</taxon>
        <taxon>Neoptera</taxon>
        <taxon>Endopterygota</taxon>
        <taxon>Lepidoptera</taxon>
        <taxon>Glossata</taxon>
        <taxon>Ditrysia</taxon>
        <taxon>Papilionoidea</taxon>
        <taxon>Nymphalidae</taxon>
        <taxon>Satyrinae</taxon>
        <taxon>Satyrini</taxon>
        <taxon>Parargina</taxon>
        <taxon>Pararge</taxon>
    </lineage>
</organism>
<dbReference type="EMBL" id="CAKXAJ010004836">
    <property type="protein sequence ID" value="CAH2208925.1"/>
    <property type="molecule type" value="Genomic_DNA"/>
</dbReference>
<reference evidence="1" key="1">
    <citation type="submission" date="2022-03" db="EMBL/GenBank/DDBJ databases">
        <authorList>
            <person name="Lindestad O."/>
        </authorList>
    </citation>
    <scope>NUCLEOTIDE SEQUENCE</scope>
</reference>
<feature type="non-terminal residue" evidence="1">
    <location>
        <position position="1"/>
    </location>
</feature>
<keyword evidence="2" id="KW-1185">Reference proteome</keyword>
<name>A0A8S4QFS2_9NEOP</name>
<gene>
    <name evidence="1" type="primary">jg284</name>
    <name evidence="1" type="ORF">PAEG_LOCUS1385</name>
</gene>
<sequence length="52" mass="5430">VGSFLKLPLEEVAAGGPTMPPSHNMIETLSTISPSEGKPEPVVSILDLIKSD</sequence>
<accession>A0A8S4QFS2</accession>
<dbReference type="AlphaFoldDB" id="A0A8S4QFS2"/>
<comment type="caution">
    <text evidence="1">The sequence shown here is derived from an EMBL/GenBank/DDBJ whole genome shotgun (WGS) entry which is preliminary data.</text>
</comment>
<proteinExistence type="predicted"/>
<evidence type="ECO:0000313" key="2">
    <source>
        <dbReference type="Proteomes" id="UP000838756"/>
    </source>
</evidence>
<dbReference type="Proteomes" id="UP000838756">
    <property type="component" value="Unassembled WGS sequence"/>
</dbReference>